<dbReference type="Proteomes" id="UP001523234">
    <property type="component" value="Unassembled WGS sequence"/>
</dbReference>
<evidence type="ECO:0000313" key="4">
    <source>
        <dbReference type="Proteomes" id="UP001523234"/>
    </source>
</evidence>
<feature type="binding site" evidence="2">
    <location>
        <begin position="217"/>
        <end position="219"/>
    </location>
    <ligand>
        <name>substrate</name>
    </ligand>
</feature>
<dbReference type="NCBIfam" id="NF011405">
    <property type="entry name" value="PRK14830.1"/>
    <property type="match status" value="1"/>
</dbReference>
<dbReference type="EC" id="2.5.1.-" evidence="2"/>
<feature type="binding site" evidence="2">
    <location>
        <position position="40"/>
    </location>
    <ligand>
        <name>Mg(2+)</name>
        <dbReference type="ChEBI" id="CHEBI:18420"/>
    </ligand>
</feature>
<keyword evidence="4" id="KW-1185">Reference proteome</keyword>
<comment type="cofactor">
    <cofactor evidence="2">
        <name>Mg(2+)</name>
        <dbReference type="ChEBI" id="CHEBI:18420"/>
    </cofactor>
    <text evidence="2">Binds 2 magnesium ions per subunit.</text>
</comment>
<dbReference type="GO" id="GO:0016740">
    <property type="term" value="F:transferase activity"/>
    <property type="evidence" value="ECO:0007669"/>
    <property type="project" value="UniProtKB-KW"/>
</dbReference>
<dbReference type="HAMAP" id="MF_01139">
    <property type="entry name" value="ISPT"/>
    <property type="match status" value="1"/>
</dbReference>
<dbReference type="EMBL" id="JAMWYK010000006">
    <property type="protein sequence ID" value="MCO0832468.1"/>
    <property type="molecule type" value="Genomic_DNA"/>
</dbReference>
<protein>
    <recommendedName>
        <fullName evidence="2">Isoprenyl transferase</fullName>
        <ecNumber evidence="2">2.5.1.-</ecNumber>
    </recommendedName>
</protein>
<name>A0ABT0ZR51_9LACO</name>
<organism evidence="3 4">
    <name type="scientific">Fructobacillus apis</name>
    <dbReference type="NCBI Taxonomy" id="2935017"/>
    <lineage>
        <taxon>Bacteria</taxon>
        <taxon>Bacillati</taxon>
        <taxon>Bacillota</taxon>
        <taxon>Bacilli</taxon>
        <taxon>Lactobacillales</taxon>
        <taxon>Lactobacillaceae</taxon>
        <taxon>Fructobacillus</taxon>
    </lineage>
</organism>
<feature type="binding site" evidence="2">
    <location>
        <position position="91"/>
    </location>
    <ligand>
        <name>substrate</name>
    </ligand>
</feature>
<dbReference type="PANTHER" id="PTHR10291:SF0">
    <property type="entry name" value="DEHYDRODOLICHYL DIPHOSPHATE SYNTHASE 2"/>
    <property type="match status" value="1"/>
</dbReference>
<feature type="binding site" evidence="2">
    <location>
        <position position="230"/>
    </location>
    <ligand>
        <name>Mg(2+)</name>
        <dbReference type="ChEBI" id="CHEBI:18420"/>
    </ligand>
</feature>
<reference evidence="3 4" key="1">
    <citation type="submission" date="2022-06" db="EMBL/GenBank/DDBJ databases">
        <title>Fructobacillus taiwanensis sp. nov., isolated from the honeybee.</title>
        <authorList>
            <person name="Chen Y.-S."/>
            <person name="Wang L.-T."/>
            <person name="Lee Y.-S."/>
            <person name="Chang Y.-C."/>
            <person name="Wu H.-C."/>
            <person name="Liao C.-Y."/>
            <person name="Chen W.-H."/>
            <person name="Deng J.-N."/>
            <person name="Wang Y.-H."/>
        </authorList>
    </citation>
    <scope>NUCLEOTIDE SEQUENCE [LARGE SCALE GENOMIC DNA]</scope>
    <source>
        <strain evidence="3 4">W13</strain>
    </source>
</reference>
<feature type="active site" evidence="2">
    <location>
        <position position="40"/>
    </location>
</feature>
<comment type="caution">
    <text evidence="3">The sequence shown here is derived from an EMBL/GenBank/DDBJ whole genome shotgun (WGS) entry which is preliminary data.</text>
</comment>
<dbReference type="InterPro" id="IPR001441">
    <property type="entry name" value="UPP_synth-like"/>
</dbReference>
<dbReference type="PANTHER" id="PTHR10291">
    <property type="entry name" value="DEHYDRODOLICHYL DIPHOSPHATE SYNTHASE FAMILY MEMBER"/>
    <property type="match status" value="1"/>
</dbReference>
<dbReference type="PROSITE" id="PS01066">
    <property type="entry name" value="UPP_SYNTHASE"/>
    <property type="match status" value="1"/>
</dbReference>
<sequence length="265" mass="29458">MSFIKDLFGQKGRTENNDLTGLDLTDGNYKIPKHLAIIMDGNGRWAQKRHLPRVAGHKEGMETVKRVTKLANAAGVQVLTVYAFSTENWSRPTDEVKFLMKLPVTFFDTFVPELQEQNVKVETIGDIEKLPDSTKKAVLDAKEATKNNTGLVLNFALNYGGQDEIVSAAKTLAEEVAAGKLSADDINKDAIAARLTTGFLGELANPDLIVRTSGEERLSNFLPYQAAYSEFYFTKVLWPDFGQADFNQAITAYTKRDRRFGKVKA</sequence>
<proteinExistence type="inferred from homology"/>
<keyword evidence="1 2" id="KW-0808">Transferase</keyword>
<accession>A0ABT0ZR51</accession>
<keyword evidence="2" id="KW-0479">Metal-binding</keyword>
<feature type="binding site" evidence="2">
    <location>
        <begin position="41"/>
        <end position="44"/>
    </location>
    <ligand>
        <name>substrate</name>
    </ligand>
</feature>
<comment type="function">
    <text evidence="2">Catalyzes the condensation of isopentenyl diphosphate (IPP) with allylic pyrophosphates generating different type of terpenoids.</text>
</comment>
<dbReference type="RefSeq" id="WP_252443668.1">
    <property type="nucleotide sequence ID" value="NZ_JAMWYK010000006.1"/>
</dbReference>
<feature type="binding site" evidence="2">
    <location>
        <position position="53"/>
    </location>
    <ligand>
        <name>substrate</name>
    </ligand>
</feature>
<comment type="subunit">
    <text evidence="2">Homodimer.</text>
</comment>
<feature type="active site" description="Proton acceptor" evidence="2">
    <location>
        <position position="88"/>
    </location>
</feature>
<feature type="binding site" evidence="2">
    <location>
        <position position="45"/>
    </location>
    <ligand>
        <name>substrate</name>
    </ligand>
</feature>
<evidence type="ECO:0000313" key="3">
    <source>
        <dbReference type="EMBL" id="MCO0832468.1"/>
    </source>
</evidence>
<evidence type="ECO:0000256" key="1">
    <source>
        <dbReference type="ARBA" id="ARBA00022679"/>
    </source>
</evidence>
<dbReference type="NCBIfam" id="TIGR00055">
    <property type="entry name" value="uppS"/>
    <property type="match status" value="1"/>
</dbReference>
<dbReference type="SUPFAM" id="SSF64005">
    <property type="entry name" value="Undecaprenyl diphosphate synthase"/>
    <property type="match status" value="1"/>
</dbReference>
<dbReference type="InterPro" id="IPR036424">
    <property type="entry name" value="UPP_synth-like_sf"/>
</dbReference>
<evidence type="ECO:0000256" key="2">
    <source>
        <dbReference type="HAMAP-Rule" id="MF_01139"/>
    </source>
</evidence>
<comment type="similarity">
    <text evidence="2">Belongs to the UPP synthase family.</text>
</comment>
<feature type="binding site" evidence="2">
    <location>
        <position position="57"/>
    </location>
    <ligand>
        <name>substrate</name>
    </ligand>
</feature>
<dbReference type="CDD" id="cd00475">
    <property type="entry name" value="Cis_IPPS"/>
    <property type="match status" value="1"/>
</dbReference>
<dbReference type="Gene3D" id="3.40.1180.10">
    <property type="entry name" value="Decaprenyl diphosphate synthase-like"/>
    <property type="match status" value="1"/>
</dbReference>
<feature type="binding site" evidence="2">
    <location>
        <position position="89"/>
    </location>
    <ligand>
        <name>substrate</name>
    </ligand>
</feature>
<dbReference type="Pfam" id="PF01255">
    <property type="entry name" value="Prenyltransf"/>
    <property type="match status" value="1"/>
</dbReference>
<feature type="binding site" evidence="2">
    <location>
        <begin position="85"/>
        <end position="87"/>
    </location>
    <ligand>
        <name>substrate</name>
    </ligand>
</feature>
<keyword evidence="2" id="KW-0460">Magnesium</keyword>
<gene>
    <name evidence="3" type="ORF">NFX39_05165</name>
</gene>
<feature type="binding site" evidence="2">
    <location>
        <position position="211"/>
    </location>
    <ligand>
        <name>substrate</name>
    </ligand>
</feature>
<dbReference type="InterPro" id="IPR018520">
    <property type="entry name" value="UPP_synth-like_CS"/>
</dbReference>